<dbReference type="InterPro" id="IPR019519">
    <property type="entry name" value="Elp5"/>
</dbReference>
<dbReference type="Proteomes" id="UP000620124">
    <property type="component" value="Unassembled WGS sequence"/>
</dbReference>
<keyword evidence="7" id="KW-0819">tRNA processing</keyword>
<protein>
    <recommendedName>
        <fullName evidence="5">Elongator complex protein 5</fullName>
    </recommendedName>
</protein>
<comment type="subcellular location">
    <subcellularLocation>
        <location evidence="2">Cytoplasm</location>
    </subcellularLocation>
    <subcellularLocation>
        <location evidence="1">Nucleus</location>
    </subcellularLocation>
</comment>
<evidence type="ECO:0000256" key="4">
    <source>
        <dbReference type="ARBA" id="ARBA00009567"/>
    </source>
</evidence>
<feature type="compositionally biased region" description="Acidic residues" evidence="9">
    <location>
        <begin position="424"/>
        <end position="440"/>
    </location>
</feature>
<dbReference type="GO" id="GO:0000049">
    <property type="term" value="F:tRNA binding"/>
    <property type="evidence" value="ECO:0007669"/>
    <property type="project" value="TreeGrafter"/>
</dbReference>
<gene>
    <name evidence="10" type="ORF">MVEN_01536100</name>
</gene>
<organism evidence="10 11">
    <name type="scientific">Mycena venus</name>
    <dbReference type="NCBI Taxonomy" id="2733690"/>
    <lineage>
        <taxon>Eukaryota</taxon>
        <taxon>Fungi</taxon>
        <taxon>Dikarya</taxon>
        <taxon>Basidiomycota</taxon>
        <taxon>Agaricomycotina</taxon>
        <taxon>Agaricomycetes</taxon>
        <taxon>Agaricomycetidae</taxon>
        <taxon>Agaricales</taxon>
        <taxon>Marasmiineae</taxon>
        <taxon>Mycenaceae</taxon>
        <taxon>Mycena</taxon>
    </lineage>
</organism>
<evidence type="ECO:0000256" key="8">
    <source>
        <dbReference type="ARBA" id="ARBA00023242"/>
    </source>
</evidence>
<evidence type="ECO:0000313" key="11">
    <source>
        <dbReference type="Proteomes" id="UP000620124"/>
    </source>
</evidence>
<dbReference type="OrthoDB" id="166907at2759"/>
<comment type="pathway">
    <text evidence="3">tRNA modification; 5-methoxycarbonylmethyl-2-thiouridine-tRNA biosynthesis.</text>
</comment>
<evidence type="ECO:0000256" key="7">
    <source>
        <dbReference type="ARBA" id="ARBA00022694"/>
    </source>
</evidence>
<dbReference type="AlphaFoldDB" id="A0A8H7CTT2"/>
<keyword evidence="6" id="KW-0963">Cytoplasm</keyword>
<dbReference type="GO" id="GO:0033588">
    <property type="term" value="C:elongator holoenzyme complex"/>
    <property type="evidence" value="ECO:0007669"/>
    <property type="project" value="InterPro"/>
</dbReference>
<evidence type="ECO:0000256" key="5">
    <source>
        <dbReference type="ARBA" id="ARBA00020264"/>
    </source>
</evidence>
<evidence type="ECO:0000256" key="3">
    <source>
        <dbReference type="ARBA" id="ARBA00005043"/>
    </source>
</evidence>
<proteinExistence type="inferred from homology"/>
<comment type="caution">
    <text evidence="10">The sequence shown here is derived from an EMBL/GenBank/DDBJ whole genome shotgun (WGS) entry which is preliminary data.</text>
</comment>
<evidence type="ECO:0000256" key="2">
    <source>
        <dbReference type="ARBA" id="ARBA00004496"/>
    </source>
</evidence>
<dbReference type="GO" id="GO:0005634">
    <property type="term" value="C:nucleus"/>
    <property type="evidence" value="ECO:0007669"/>
    <property type="project" value="UniProtKB-SubCell"/>
</dbReference>
<evidence type="ECO:0000313" key="10">
    <source>
        <dbReference type="EMBL" id="KAF7347786.1"/>
    </source>
</evidence>
<name>A0A8H7CTT2_9AGAR</name>
<dbReference type="PANTHER" id="PTHR15641">
    <property type="entry name" value="ELONGATOR COMPLEX PROTEIN 5"/>
    <property type="match status" value="1"/>
</dbReference>
<keyword evidence="11" id="KW-1185">Reference proteome</keyword>
<dbReference type="UniPathway" id="UPA00988"/>
<evidence type="ECO:0000256" key="6">
    <source>
        <dbReference type="ARBA" id="ARBA00022490"/>
    </source>
</evidence>
<evidence type="ECO:0000256" key="9">
    <source>
        <dbReference type="SAM" id="MobiDB-lite"/>
    </source>
</evidence>
<comment type="similarity">
    <text evidence="4">Belongs to the ELP5 family.</text>
</comment>
<dbReference type="EMBL" id="JACAZI010000012">
    <property type="protein sequence ID" value="KAF7347786.1"/>
    <property type="molecule type" value="Genomic_DNA"/>
</dbReference>
<sequence>MASAAIRPIKDSDEKLVRFMVAKANMESLAAANRQGAFLSFARKQPPNVLQPIITHCYLQPLPGFATIFVPLMFAIDWINRPYFENLTQDALRAPDMRGNIKEHYEKSPASGFFIVEYDEKFVGLIAIDASIENDVSTKHSPNFILVEYKCLSFANHVGVSNLFLLLQSSIAQSSIAILCQLLEDASSHALLFCLLHPSLLSLQGTDVQVYDLLDNVPGYNDNYEDPRRRIHSAVENAPAGPLDFVVDSVDTLASDIGSIAETYKFLSELLSLIRARSSPSRLIVHALSPSALLPLLCQPGFSPSLTHVISHPPALLRHLSTEYLILPPPLSPEAKFWGIFLPVSERVHESERLIFGAEGEGTGDGDELVIETVVDPTQNVSFNLNLTASQQNSRAQVPLPYVHEGRPLEKQPPTAAAIFYDPDSADDIDDDDPDEDLDI</sequence>
<dbReference type="GO" id="GO:0005829">
    <property type="term" value="C:cytosol"/>
    <property type="evidence" value="ECO:0007669"/>
    <property type="project" value="TreeGrafter"/>
</dbReference>
<feature type="region of interest" description="Disordered" evidence="9">
    <location>
        <begin position="420"/>
        <end position="440"/>
    </location>
</feature>
<accession>A0A8H7CTT2</accession>
<reference evidence="10" key="1">
    <citation type="submission" date="2020-05" db="EMBL/GenBank/DDBJ databases">
        <title>Mycena genomes resolve the evolution of fungal bioluminescence.</title>
        <authorList>
            <person name="Tsai I.J."/>
        </authorList>
    </citation>
    <scope>NUCLEOTIDE SEQUENCE</scope>
    <source>
        <strain evidence="10">CCC161011</strain>
    </source>
</reference>
<evidence type="ECO:0000256" key="1">
    <source>
        <dbReference type="ARBA" id="ARBA00004123"/>
    </source>
</evidence>
<dbReference type="GO" id="GO:0002098">
    <property type="term" value="P:tRNA wobble uridine modification"/>
    <property type="evidence" value="ECO:0007669"/>
    <property type="project" value="InterPro"/>
</dbReference>
<dbReference type="PANTHER" id="PTHR15641:SF1">
    <property type="entry name" value="ELONGATOR COMPLEX PROTEIN 5"/>
    <property type="match status" value="1"/>
</dbReference>
<keyword evidence="8" id="KW-0539">Nucleus</keyword>